<dbReference type="EMBL" id="KZ305021">
    <property type="protein sequence ID" value="PIA58935.1"/>
    <property type="molecule type" value="Genomic_DNA"/>
</dbReference>
<dbReference type="NCBIfam" id="TIGR01640">
    <property type="entry name" value="F_box_assoc_1"/>
    <property type="match status" value="1"/>
</dbReference>
<dbReference type="PANTHER" id="PTHR31672">
    <property type="entry name" value="BNACNNG10540D PROTEIN"/>
    <property type="match status" value="1"/>
</dbReference>
<accession>A0A2G5ET45</accession>
<name>A0A2G5ET45_AQUCA</name>
<dbReference type="AlphaFoldDB" id="A0A2G5ET45"/>
<dbReference type="OrthoDB" id="591557at2759"/>
<proteinExistence type="predicted"/>
<keyword evidence="3" id="KW-1185">Reference proteome</keyword>
<protein>
    <recommendedName>
        <fullName evidence="1">F-box domain-containing protein</fullName>
    </recommendedName>
</protein>
<dbReference type="Pfam" id="PF07734">
    <property type="entry name" value="FBA_1"/>
    <property type="match status" value="1"/>
</dbReference>
<evidence type="ECO:0000313" key="2">
    <source>
        <dbReference type="EMBL" id="PIA58935.1"/>
    </source>
</evidence>
<sequence>MRKKKIKSLDVEVPPELWEQILAYLPIKSIARSRCVSKSWFKMLTDLKFLEMNFELVKKQSKIDLETMVCDGDDLYSLKIDPYGGNHRVIEIDHSFDIMEPHTRIVGSCEGLICVAQIDIGDVYVWNPHTHQFKHRRDFSYPNEPHEQCDWSYLFYGFGYNATKRDFLLVKIFSTNDAEYQSHVYVHALRRNSWRKIEYFRMPYVVTVDGGALVNDSLHWPAYHFTDSNESVNLLIAYNIYKGKGFKEVKLPDLESENWHIRSVGVLNGLLTVLFGDKNDTTKLELWIMLDYGRKESWRNLFKITTSIRLGWLSMHPLYFMNNGAEILLSHREGFYFYDSKDQDEPLKKYVIHNLPTGIYQSIKYFDSDISTR</sequence>
<dbReference type="Gene3D" id="1.20.1280.50">
    <property type="match status" value="1"/>
</dbReference>
<reference evidence="2 3" key="1">
    <citation type="submission" date="2017-09" db="EMBL/GenBank/DDBJ databases">
        <title>WGS assembly of Aquilegia coerulea Goldsmith.</title>
        <authorList>
            <person name="Hodges S."/>
            <person name="Kramer E."/>
            <person name="Nordborg M."/>
            <person name="Tomkins J."/>
            <person name="Borevitz J."/>
            <person name="Derieg N."/>
            <person name="Yan J."/>
            <person name="Mihaltcheva S."/>
            <person name="Hayes R.D."/>
            <person name="Rokhsar D."/>
        </authorList>
    </citation>
    <scope>NUCLEOTIDE SEQUENCE [LARGE SCALE GENOMIC DNA]</scope>
    <source>
        <strain evidence="3">cv. Goldsmith</strain>
    </source>
</reference>
<organism evidence="2 3">
    <name type="scientific">Aquilegia coerulea</name>
    <name type="common">Rocky mountain columbine</name>
    <dbReference type="NCBI Taxonomy" id="218851"/>
    <lineage>
        <taxon>Eukaryota</taxon>
        <taxon>Viridiplantae</taxon>
        <taxon>Streptophyta</taxon>
        <taxon>Embryophyta</taxon>
        <taxon>Tracheophyta</taxon>
        <taxon>Spermatophyta</taxon>
        <taxon>Magnoliopsida</taxon>
        <taxon>Ranunculales</taxon>
        <taxon>Ranunculaceae</taxon>
        <taxon>Thalictroideae</taxon>
        <taxon>Aquilegia</taxon>
    </lineage>
</organism>
<dbReference type="InParanoid" id="A0A2G5ET45"/>
<dbReference type="Proteomes" id="UP000230069">
    <property type="component" value="Unassembled WGS sequence"/>
</dbReference>
<dbReference type="InterPro" id="IPR001810">
    <property type="entry name" value="F-box_dom"/>
</dbReference>
<dbReference type="InterPro" id="IPR017451">
    <property type="entry name" value="F-box-assoc_interact_dom"/>
</dbReference>
<dbReference type="InterPro" id="IPR050796">
    <property type="entry name" value="SCF_F-box_component"/>
</dbReference>
<dbReference type="SMART" id="SM00256">
    <property type="entry name" value="FBOX"/>
    <property type="match status" value="1"/>
</dbReference>
<dbReference type="STRING" id="218851.A0A2G5ET45"/>
<gene>
    <name evidence="2" type="ORF">AQUCO_00400058v1</name>
</gene>
<dbReference type="SUPFAM" id="SSF81383">
    <property type="entry name" value="F-box domain"/>
    <property type="match status" value="1"/>
</dbReference>
<dbReference type="PANTHER" id="PTHR31672:SF13">
    <property type="entry name" value="F-BOX PROTEIN CPR30-LIKE"/>
    <property type="match status" value="1"/>
</dbReference>
<feature type="domain" description="F-box" evidence="1">
    <location>
        <begin position="13"/>
        <end position="52"/>
    </location>
</feature>
<dbReference type="InterPro" id="IPR006527">
    <property type="entry name" value="F-box-assoc_dom_typ1"/>
</dbReference>
<dbReference type="Pfam" id="PF00646">
    <property type="entry name" value="F-box"/>
    <property type="match status" value="1"/>
</dbReference>
<evidence type="ECO:0000259" key="1">
    <source>
        <dbReference type="SMART" id="SM00256"/>
    </source>
</evidence>
<evidence type="ECO:0000313" key="3">
    <source>
        <dbReference type="Proteomes" id="UP000230069"/>
    </source>
</evidence>
<dbReference type="InterPro" id="IPR036047">
    <property type="entry name" value="F-box-like_dom_sf"/>
</dbReference>